<dbReference type="GO" id="GO:0006203">
    <property type="term" value="P:dGTP catabolic process"/>
    <property type="evidence" value="ECO:0007669"/>
    <property type="project" value="TreeGrafter"/>
</dbReference>
<dbReference type="STRING" id="28743.ENSCVAP00000028404"/>
<dbReference type="PROSITE" id="PS51831">
    <property type="entry name" value="HD"/>
    <property type="match status" value="1"/>
</dbReference>
<dbReference type="Proteomes" id="UP000265020">
    <property type="component" value="Unassembled WGS sequence"/>
</dbReference>
<dbReference type="OMA" id="HEDMSER"/>
<evidence type="ECO:0000313" key="3">
    <source>
        <dbReference type="Ensembl" id="ENSCVAP00000028404.1"/>
    </source>
</evidence>
<dbReference type="SMART" id="SM00471">
    <property type="entry name" value="HDc"/>
    <property type="match status" value="1"/>
</dbReference>
<evidence type="ECO:0000259" key="2">
    <source>
        <dbReference type="PROSITE" id="PS51831"/>
    </source>
</evidence>
<dbReference type="Pfam" id="PF01966">
    <property type="entry name" value="HD"/>
    <property type="match status" value="1"/>
</dbReference>
<protein>
    <submittedName>
        <fullName evidence="3">Deoxynucleoside triphosphate triphosphohydrolase SAMHD1-like</fullName>
    </submittedName>
</protein>
<dbReference type="GeneTree" id="ENSGT00390000013867"/>
<sequence>MMSKIIFSCSCQVFKDSVHGTIELHPLLVKIIDTPQFQRLRNIKQLGAVSYVYPGATHSRFEHSIGVAYLAGELLKAIREKQQDLGITDWDVLCVQIAALCHDLGHGPFSHMFDLMFIPEARRLKAIKQTVKENLICYLIRPPSNPSEKRYILYEIVSNERNKIDVDKWDYFARDCHYLGMKNSFDHERLIKSARACEVDGEWQICYRDKEVFNLYDMFYTRFSLHKRAYQHKVKNSIEWMITDAFLEADKHLSLSKAINNMEKYTQLTDDVFEKILNDSSGKLDDAKAILLRIHRRDIYSCLGELISQKSKEELQVSISVAGQLMWVVHDSSNVDNSAGLSKITQNVPKTNKNINRLSLLSVSRWLFRFLAPPLDTETYVAALHTVHKASHLSRPGLKAGKLFCKSSVNKHLRLCMLLALSIF</sequence>
<feature type="domain" description="HD" evidence="2">
    <location>
        <begin position="60"/>
        <end position="172"/>
    </location>
</feature>
<name>A0A3Q2E9V7_CYPVA</name>
<organism evidence="3 4">
    <name type="scientific">Cyprinodon variegatus</name>
    <name type="common">Sheepshead minnow</name>
    <dbReference type="NCBI Taxonomy" id="28743"/>
    <lineage>
        <taxon>Eukaryota</taxon>
        <taxon>Metazoa</taxon>
        <taxon>Chordata</taxon>
        <taxon>Craniata</taxon>
        <taxon>Vertebrata</taxon>
        <taxon>Euteleostomi</taxon>
        <taxon>Actinopterygii</taxon>
        <taxon>Neopterygii</taxon>
        <taxon>Teleostei</taxon>
        <taxon>Neoteleostei</taxon>
        <taxon>Acanthomorphata</taxon>
        <taxon>Ovalentaria</taxon>
        <taxon>Atherinomorphae</taxon>
        <taxon>Cyprinodontiformes</taxon>
        <taxon>Cyprinodontidae</taxon>
        <taxon>Cyprinodon</taxon>
    </lineage>
</organism>
<dbReference type="GO" id="GO:0005634">
    <property type="term" value="C:nucleus"/>
    <property type="evidence" value="ECO:0007669"/>
    <property type="project" value="TreeGrafter"/>
</dbReference>
<keyword evidence="4" id="KW-1185">Reference proteome</keyword>
<dbReference type="PANTHER" id="PTHR11373">
    <property type="entry name" value="DEOXYNUCLEOSIDE TRIPHOSPHATE TRIPHOSPHOHYDROLASE"/>
    <property type="match status" value="1"/>
</dbReference>
<dbReference type="SUPFAM" id="SSF109604">
    <property type="entry name" value="HD-domain/PDEase-like"/>
    <property type="match status" value="1"/>
</dbReference>
<comment type="similarity">
    <text evidence="1">Belongs to the SAMHD1 family.</text>
</comment>
<dbReference type="InterPro" id="IPR003607">
    <property type="entry name" value="HD/PDEase_dom"/>
</dbReference>
<dbReference type="InterPro" id="IPR006674">
    <property type="entry name" value="HD_domain"/>
</dbReference>
<accession>A0A3Q2E9V7</accession>
<reference evidence="3" key="2">
    <citation type="submission" date="2025-09" db="UniProtKB">
        <authorList>
            <consortium name="Ensembl"/>
        </authorList>
    </citation>
    <scope>IDENTIFICATION</scope>
</reference>
<proteinExistence type="inferred from homology"/>
<dbReference type="PANTHER" id="PTHR11373:SF4">
    <property type="entry name" value="DEOXYNUCLEOSIDE TRIPHOSPHATE TRIPHOSPHOHYDROLASE SAMHD1"/>
    <property type="match status" value="1"/>
</dbReference>
<reference evidence="3" key="1">
    <citation type="submission" date="2025-08" db="UniProtKB">
        <authorList>
            <consortium name="Ensembl"/>
        </authorList>
    </citation>
    <scope>IDENTIFICATION</scope>
</reference>
<evidence type="ECO:0000313" key="4">
    <source>
        <dbReference type="Proteomes" id="UP000265020"/>
    </source>
</evidence>
<dbReference type="InterPro" id="IPR050135">
    <property type="entry name" value="dGTPase-like"/>
</dbReference>
<dbReference type="GO" id="GO:0008832">
    <property type="term" value="F:dGTPase activity"/>
    <property type="evidence" value="ECO:0007669"/>
    <property type="project" value="TreeGrafter"/>
</dbReference>
<dbReference type="Ensembl" id="ENSCVAT00000020377.1">
    <property type="protein sequence ID" value="ENSCVAP00000028404.1"/>
    <property type="gene ID" value="ENSCVAG00000015456.1"/>
</dbReference>
<evidence type="ECO:0000256" key="1">
    <source>
        <dbReference type="ARBA" id="ARBA00005776"/>
    </source>
</evidence>
<dbReference type="Gene3D" id="1.10.3210.10">
    <property type="entry name" value="Hypothetical protein af1432"/>
    <property type="match status" value="1"/>
</dbReference>
<dbReference type="CDD" id="cd00077">
    <property type="entry name" value="HDc"/>
    <property type="match status" value="1"/>
</dbReference>
<dbReference type="AlphaFoldDB" id="A0A3Q2E9V7"/>